<dbReference type="OrthoDB" id="9798157at2"/>
<keyword evidence="2" id="KW-0503">Monooxygenase</keyword>
<sequence>MVVEHAYITVVAGREADFEAAYVKAESVLAGAAGCRETALFRDAEYSGSYLLRVTWDRLEDHLEVFPTSPAGQEFAAQVAHFFADAPEVRHFAADAVTA</sequence>
<name>A0A4R1HYU3_PSEEN</name>
<dbReference type="AlphaFoldDB" id="A0A4R1HYU3"/>
<dbReference type="Proteomes" id="UP000295560">
    <property type="component" value="Unassembled WGS sequence"/>
</dbReference>
<organism evidence="2 3">
    <name type="scientific">Pseudonocardia endophytica</name>
    <dbReference type="NCBI Taxonomy" id="401976"/>
    <lineage>
        <taxon>Bacteria</taxon>
        <taxon>Bacillati</taxon>
        <taxon>Actinomycetota</taxon>
        <taxon>Actinomycetes</taxon>
        <taxon>Pseudonocardiales</taxon>
        <taxon>Pseudonocardiaceae</taxon>
        <taxon>Pseudonocardia</taxon>
    </lineage>
</organism>
<dbReference type="RefSeq" id="WP_132424379.1">
    <property type="nucleotide sequence ID" value="NZ_SMFZ01000001.1"/>
</dbReference>
<dbReference type="EMBL" id="SMFZ01000001">
    <property type="protein sequence ID" value="TCK26721.1"/>
    <property type="molecule type" value="Genomic_DNA"/>
</dbReference>
<reference evidence="2 3" key="1">
    <citation type="submission" date="2019-03" db="EMBL/GenBank/DDBJ databases">
        <title>Sequencing the genomes of 1000 actinobacteria strains.</title>
        <authorList>
            <person name="Klenk H.-P."/>
        </authorList>
    </citation>
    <scope>NUCLEOTIDE SEQUENCE [LARGE SCALE GENOMIC DNA]</scope>
    <source>
        <strain evidence="2 3">DSM 44969</strain>
    </source>
</reference>
<dbReference type="Gene3D" id="3.30.70.100">
    <property type="match status" value="1"/>
</dbReference>
<dbReference type="Pfam" id="PF03992">
    <property type="entry name" value="ABM"/>
    <property type="match status" value="1"/>
</dbReference>
<keyword evidence="2" id="KW-0560">Oxidoreductase</keyword>
<evidence type="ECO:0000313" key="2">
    <source>
        <dbReference type="EMBL" id="TCK26721.1"/>
    </source>
</evidence>
<dbReference type="GO" id="GO:0004497">
    <property type="term" value="F:monooxygenase activity"/>
    <property type="evidence" value="ECO:0007669"/>
    <property type="project" value="UniProtKB-KW"/>
</dbReference>
<evidence type="ECO:0000313" key="3">
    <source>
        <dbReference type="Proteomes" id="UP000295560"/>
    </source>
</evidence>
<dbReference type="InterPro" id="IPR007138">
    <property type="entry name" value="ABM_dom"/>
</dbReference>
<proteinExistence type="predicted"/>
<feature type="domain" description="ABM" evidence="1">
    <location>
        <begin position="1"/>
        <end position="76"/>
    </location>
</feature>
<protein>
    <submittedName>
        <fullName evidence="2">Heme-degrading monooxygenase HmoA</fullName>
    </submittedName>
</protein>
<dbReference type="InterPro" id="IPR011008">
    <property type="entry name" value="Dimeric_a/b-barrel"/>
</dbReference>
<evidence type="ECO:0000259" key="1">
    <source>
        <dbReference type="Pfam" id="PF03992"/>
    </source>
</evidence>
<gene>
    <name evidence="2" type="ORF">EV378_2564</name>
</gene>
<dbReference type="SUPFAM" id="SSF54909">
    <property type="entry name" value="Dimeric alpha+beta barrel"/>
    <property type="match status" value="1"/>
</dbReference>
<accession>A0A4R1HYU3</accession>
<keyword evidence="3" id="KW-1185">Reference proteome</keyword>
<comment type="caution">
    <text evidence="2">The sequence shown here is derived from an EMBL/GenBank/DDBJ whole genome shotgun (WGS) entry which is preliminary data.</text>
</comment>